<dbReference type="Proteomes" id="UP000631034">
    <property type="component" value="Unassembled WGS sequence"/>
</dbReference>
<comment type="catalytic activity">
    <reaction evidence="4">
        <text>a quinone + sn-glycerol 3-phosphate = dihydroxyacetone phosphate + a quinol</text>
        <dbReference type="Rhea" id="RHEA:18977"/>
        <dbReference type="ChEBI" id="CHEBI:24646"/>
        <dbReference type="ChEBI" id="CHEBI:57597"/>
        <dbReference type="ChEBI" id="CHEBI:57642"/>
        <dbReference type="ChEBI" id="CHEBI:132124"/>
        <dbReference type="EC" id="1.1.5.3"/>
    </reaction>
</comment>
<sequence length="427" mass="44708">MRYDVIVIGAGLAGLVAGLRVLEGGRSCALVNAGQSALHFSSGAFDFLGHLPDGTPVSRAPDALEALADQAPDHPYALLGRQRTLELGQRAEAFLRDRGLALDGSLAAGNRLRITPLGTTVPTWLGASEALGLDPATGALPWKRLLVATVEGFLDLGADVLSSHLAATGATTEAAIRSASLRLPVLDRLRTNPSEFRSVNIARVLDHPEALATLAAELAPLARDVDAVVLPACLGFRSNEPVATLSRQIGVPVRVVPTLPPSLIGARFSRILLNRFLADGGVCMNGDRVTGHDWNGPSLARIYTASHEDIPLEADDFVLATGSFFSGGLTSGPHAVRETLFDLDLREAPQDRAAWTSASVFDPQPYMHYGVRTDATLRGQLNGNPVPNLHVAGLVLGGFDPVHLGCGGGVALVTALAVADRILGTKG</sequence>
<protein>
    <recommendedName>
        <fullName evidence="4">Anaerobic glycerol-3-phosphate dehydrogenase subunit B</fullName>
        <shortName evidence="4">Anaerobic G-3-P dehydrogenase subunit B</shortName>
        <shortName evidence="4">Anaerobic G3Pdhase B</shortName>
        <ecNumber evidence="4">1.1.5.3</ecNumber>
    </recommendedName>
</protein>
<evidence type="ECO:0000256" key="2">
    <source>
        <dbReference type="ARBA" id="ARBA00022643"/>
    </source>
</evidence>
<comment type="pathway">
    <text evidence="4">Polyol metabolism; glycerol degradation via glycerol kinase pathway; glycerone phosphate from sn-glycerol 3-phosphate (anaerobic route): step 1/1.</text>
</comment>
<dbReference type="HAMAP" id="MF_00753">
    <property type="entry name" value="Glycerol3P_GlpB"/>
    <property type="match status" value="1"/>
</dbReference>
<keyword evidence="3 4" id="KW-0560">Oxidoreductase</keyword>
<evidence type="ECO:0000313" key="6">
    <source>
        <dbReference type="EMBL" id="MBE1237201.1"/>
    </source>
</evidence>
<dbReference type="SUPFAM" id="SSF51905">
    <property type="entry name" value="FAD/NAD(P)-binding domain"/>
    <property type="match status" value="1"/>
</dbReference>
<dbReference type="GO" id="GO:0009331">
    <property type="term" value="C:glycerol-3-phosphate dehydrogenase (FAD) complex"/>
    <property type="evidence" value="ECO:0007669"/>
    <property type="project" value="InterPro"/>
</dbReference>
<organism evidence="6 7">
    <name type="scientific">Phaeovibrio sulfidiphilus</name>
    <dbReference type="NCBI Taxonomy" id="1220600"/>
    <lineage>
        <taxon>Bacteria</taxon>
        <taxon>Pseudomonadati</taxon>
        <taxon>Pseudomonadota</taxon>
        <taxon>Alphaproteobacteria</taxon>
        <taxon>Rhodospirillales</taxon>
        <taxon>Rhodospirillaceae</taxon>
        <taxon>Phaeovibrio</taxon>
    </lineage>
</organism>
<evidence type="ECO:0000256" key="4">
    <source>
        <dbReference type="HAMAP-Rule" id="MF_00753"/>
    </source>
</evidence>
<dbReference type="EMBL" id="JACZHT010000003">
    <property type="protein sequence ID" value="MBE1237201.1"/>
    <property type="molecule type" value="Genomic_DNA"/>
</dbReference>
<comment type="function">
    <text evidence="4">Conversion of glycerol 3-phosphate to dihydroxyacetone. Uses fumarate or nitrate as electron acceptor.</text>
</comment>
<feature type="domain" description="FAD-dependent oxidoreductase 2 FAD-binding" evidence="5">
    <location>
        <begin position="4"/>
        <end position="410"/>
    </location>
</feature>
<accession>A0A8J7CW90</accession>
<comment type="similarity">
    <text evidence="4">Belongs to the anaerobic G-3-P dehydrogenase subunit B family.</text>
</comment>
<dbReference type="InterPro" id="IPR036188">
    <property type="entry name" value="FAD/NAD-bd_sf"/>
</dbReference>
<dbReference type="Gene3D" id="3.50.50.60">
    <property type="entry name" value="FAD/NAD(P)-binding domain"/>
    <property type="match status" value="1"/>
</dbReference>
<dbReference type="InterPro" id="IPR003953">
    <property type="entry name" value="FAD-dep_OxRdtase_2_FAD-bd"/>
</dbReference>
<dbReference type="GO" id="GO:0004368">
    <property type="term" value="F:glycerol-3-phosphate dehydrogenase (quinone) activity"/>
    <property type="evidence" value="ECO:0007669"/>
    <property type="project" value="UniProtKB-UniRule"/>
</dbReference>
<dbReference type="NCBIfam" id="NF003719">
    <property type="entry name" value="PRK05329.1-2"/>
    <property type="match status" value="1"/>
</dbReference>
<proteinExistence type="inferred from homology"/>
<evidence type="ECO:0000259" key="5">
    <source>
        <dbReference type="Pfam" id="PF00890"/>
    </source>
</evidence>
<reference evidence="6" key="1">
    <citation type="submission" date="2020-10" db="EMBL/GenBank/DDBJ databases">
        <title>Genome sequence of the unusual species of purple photosynthetic bacteria, Phaeovibrio sulfidiphilus DSM 23193, type strain.</title>
        <authorList>
            <person name="Kyndt J.A."/>
            <person name="Meyer T.E."/>
        </authorList>
    </citation>
    <scope>NUCLEOTIDE SEQUENCE</scope>
    <source>
        <strain evidence="6">DSM 23193</strain>
    </source>
</reference>
<dbReference type="Pfam" id="PF00890">
    <property type="entry name" value="FAD_binding_2"/>
    <property type="match status" value="1"/>
</dbReference>
<name>A0A8J7CW90_9PROT</name>
<comment type="subunit">
    <text evidence="4">Composed of a catalytic GlpA/B dimer and of membrane bound GlpC.</text>
</comment>
<dbReference type="InterPro" id="IPR009158">
    <property type="entry name" value="G3P_DH_GlpB_su"/>
</dbReference>
<comment type="caution">
    <text evidence="6">The sequence shown here is derived from an EMBL/GenBank/DDBJ whole genome shotgun (WGS) entry which is preliminary data.</text>
</comment>
<dbReference type="NCBIfam" id="NF003718">
    <property type="entry name" value="PRK05329.1-1"/>
    <property type="match status" value="1"/>
</dbReference>
<dbReference type="PIRSF" id="PIRSF000141">
    <property type="entry name" value="Anaerobic_G3P_dh"/>
    <property type="match status" value="1"/>
</dbReference>
<comment type="cofactor">
    <cofactor evidence="4">
        <name>FMN</name>
        <dbReference type="ChEBI" id="CHEBI:58210"/>
    </cofactor>
</comment>
<dbReference type="RefSeq" id="WP_192534221.1">
    <property type="nucleotide sequence ID" value="NZ_JACZHT010000003.1"/>
</dbReference>
<dbReference type="EC" id="1.1.5.3" evidence="4"/>
<evidence type="ECO:0000256" key="1">
    <source>
        <dbReference type="ARBA" id="ARBA00022630"/>
    </source>
</evidence>
<dbReference type="PRINTS" id="PR00411">
    <property type="entry name" value="PNDRDTASEI"/>
</dbReference>
<dbReference type="NCBIfam" id="TIGR03378">
    <property type="entry name" value="glycerol3P_GlpB"/>
    <property type="match status" value="1"/>
</dbReference>
<dbReference type="AlphaFoldDB" id="A0A8J7CW90"/>
<dbReference type="GO" id="GO:0019563">
    <property type="term" value="P:glycerol catabolic process"/>
    <property type="evidence" value="ECO:0007669"/>
    <property type="project" value="UniProtKB-UniRule"/>
</dbReference>
<keyword evidence="1 4" id="KW-0285">Flavoprotein</keyword>
<gene>
    <name evidence="4 6" type="primary">glpB</name>
    <name evidence="6" type="ORF">IHV25_06010</name>
</gene>
<dbReference type="NCBIfam" id="NF003720">
    <property type="entry name" value="PRK05329.1-3"/>
    <property type="match status" value="1"/>
</dbReference>
<keyword evidence="2 4" id="KW-0288">FMN</keyword>
<dbReference type="UniPathway" id="UPA00618">
    <property type="reaction ID" value="UER00673"/>
</dbReference>
<evidence type="ECO:0000313" key="7">
    <source>
        <dbReference type="Proteomes" id="UP000631034"/>
    </source>
</evidence>
<keyword evidence="7" id="KW-1185">Reference proteome</keyword>
<evidence type="ECO:0000256" key="3">
    <source>
        <dbReference type="ARBA" id="ARBA00023002"/>
    </source>
</evidence>